<dbReference type="InterPro" id="IPR015943">
    <property type="entry name" value="WD40/YVTN_repeat-like_dom_sf"/>
</dbReference>
<proteinExistence type="predicted"/>
<evidence type="ECO:0000256" key="2">
    <source>
        <dbReference type="ARBA" id="ARBA00022737"/>
    </source>
</evidence>
<dbReference type="InterPro" id="IPR019775">
    <property type="entry name" value="WD40_repeat_CS"/>
</dbReference>
<feature type="compositionally biased region" description="Basic residues" evidence="4">
    <location>
        <begin position="1"/>
        <end position="11"/>
    </location>
</feature>
<evidence type="ECO:0000256" key="4">
    <source>
        <dbReference type="SAM" id="MobiDB-lite"/>
    </source>
</evidence>
<evidence type="ECO:0000259" key="5">
    <source>
        <dbReference type="Pfam" id="PF06702"/>
    </source>
</evidence>
<dbReference type="eggNOG" id="KOG3829">
    <property type="taxonomic scope" value="Eukaryota"/>
</dbReference>
<feature type="repeat" description="WD" evidence="3">
    <location>
        <begin position="535"/>
        <end position="576"/>
    </location>
</feature>
<organism evidence="6 7">
    <name type="scientific">Alligator mississippiensis</name>
    <name type="common">American alligator</name>
    <dbReference type="NCBI Taxonomy" id="8496"/>
    <lineage>
        <taxon>Eukaryota</taxon>
        <taxon>Metazoa</taxon>
        <taxon>Chordata</taxon>
        <taxon>Craniata</taxon>
        <taxon>Vertebrata</taxon>
        <taxon>Euteleostomi</taxon>
        <taxon>Archelosauria</taxon>
        <taxon>Archosauria</taxon>
        <taxon>Crocodylia</taxon>
        <taxon>Alligatoridae</taxon>
        <taxon>Alligatorinae</taxon>
        <taxon>Alligator</taxon>
    </lineage>
</organism>
<reference evidence="6 7" key="1">
    <citation type="journal article" date="2012" name="Genome Biol.">
        <title>Sequencing three crocodilian genomes to illuminate the evolution of archosaurs and amniotes.</title>
        <authorList>
            <person name="St John J.A."/>
            <person name="Braun E.L."/>
            <person name="Isberg S.R."/>
            <person name="Miles L.G."/>
            <person name="Chong A.Y."/>
            <person name="Gongora J."/>
            <person name="Dalzell P."/>
            <person name="Moran C."/>
            <person name="Bed'hom B."/>
            <person name="Abzhanov A."/>
            <person name="Burgess S.C."/>
            <person name="Cooksey A.M."/>
            <person name="Castoe T.A."/>
            <person name="Crawford N.G."/>
            <person name="Densmore L.D."/>
            <person name="Drew J.C."/>
            <person name="Edwards S.V."/>
            <person name="Faircloth B.C."/>
            <person name="Fujita M.K."/>
            <person name="Greenwold M.J."/>
            <person name="Hoffmann F.G."/>
            <person name="Howard J.M."/>
            <person name="Iguchi T."/>
            <person name="Janes D.E."/>
            <person name="Khan S.Y."/>
            <person name="Kohno S."/>
            <person name="de Koning A.J."/>
            <person name="Lance S.L."/>
            <person name="McCarthy F.M."/>
            <person name="McCormack J.E."/>
            <person name="Merchant M.E."/>
            <person name="Peterson D.G."/>
            <person name="Pollock D.D."/>
            <person name="Pourmand N."/>
            <person name="Raney B.J."/>
            <person name="Roessler K.A."/>
            <person name="Sanford J.R."/>
            <person name="Sawyer R.H."/>
            <person name="Schmidt C.J."/>
            <person name="Triplett E.W."/>
            <person name="Tuberville T.D."/>
            <person name="Venegas-Anaya M."/>
            <person name="Howard J.T."/>
            <person name="Jarvis E.D."/>
            <person name="Guillette L.J.Jr."/>
            <person name="Glenn T.C."/>
            <person name="Green R.E."/>
            <person name="Ray D.A."/>
        </authorList>
    </citation>
    <scope>NUCLEOTIDE SEQUENCE [LARGE SCALE GENOMIC DNA]</scope>
    <source>
        <strain evidence="6">KSC_2009_1</strain>
    </source>
</reference>
<dbReference type="InterPro" id="IPR036322">
    <property type="entry name" value="WD40_repeat_dom_sf"/>
</dbReference>
<keyword evidence="1 3" id="KW-0853">WD repeat</keyword>
<keyword evidence="2" id="KW-0677">Repeat</keyword>
<protein>
    <submittedName>
        <fullName evidence="6">Pseudokinase FAM20A</fullName>
    </submittedName>
</protein>
<comment type="caution">
    <text evidence="6">The sequence shown here is derived from an EMBL/GenBank/DDBJ whole genome shotgun (WGS) entry which is preliminary data.</text>
</comment>
<name>A0A151N291_ALLMI</name>
<dbReference type="EMBL" id="AKHW03004113">
    <property type="protein sequence ID" value="KYO30946.1"/>
    <property type="molecule type" value="Genomic_DNA"/>
</dbReference>
<gene>
    <name evidence="6" type="primary">FAM20A</name>
    <name evidence="6" type="ORF">Y1Q_0016345</name>
</gene>
<keyword evidence="7" id="KW-1185">Reference proteome</keyword>
<evidence type="ECO:0000256" key="1">
    <source>
        <dbReference type="ARBA" id="ARBA00022574"/>
    </source>
</evidence>
<dbReference type="Gene3D" id="2.130.10.10">
    <property type="entry name" value="YVTN repeat-like/Quinoprotein amine dehydrogenase"/>
    <property type="match status" value="3"/>
</dbReference>
<accession>A0A151N291</accession>
<dbReference type="InterPro" id="IPR009581">
    <property type="entry name" value="FAM20_C"/>
</dbReference>
<dbReference type="Pfam" id="PF06702">
    <property type="entry name" value="Fam20C"/>
    <property type="match status" value="1"/>
</dbReference>
<feature type="repeat" description="WD" evidence="3">
    <location>
        <begin position="440"/>
        <end position="481"/>
    </location>
</feature>
<feature type="compositionally biased region" description="Basic and acidic residues" evidence="4">
    <location>
        <begin position="72"/>
        <end position="84"/>
    </location>
</feature>
<feature type="region of interest" description="Disordered" evidence="4">
    <location>
        <begin position="1"/>
        <end position="30"/>
    </location>
</feature>
<feature type="region of interest" description="Disordered" evidence="4">
    <location>
        <begin position="951"/>
        <end position="975"/>
    </location>
</feature>
<dbReference type="InterPro" id="IPR051242">
    <property type="entry name" value="WD-EF-hand_domain"/>
</dbReference>
<evidence type="ECO:0000313" key="6">
    <source>
        <dbReference type="EMBL" id="KYO30946.1"/>
    </source>
</evidence>
<dbReference type="InterPro" id="IPR001680">
    <property type="entry name" value="WD40_rpt"/>
</dbReference>
<sequence>MKNHRTFRKGGKVAEMSAMDKRKQKSSWGVYTQEVPASITRFDQNQNPRLEEELELGHLLHLKELFANPPPAREEADRNAENKGRWLKPSGKQKEKPPGSLTLQEFQTAFSELIGSESWNDQLQLLFNKVDAACEGLIDWSKFCAYMLLYYKERHSARRAKKEIFQETQPLVRHCVQNKQEPTTRILAISSPPSLWFVTVSKGGLLTTWDSGLHIRKTFEIATDSRGFPTDKRRFKSLVTDAVYMANVHRIAVATTSRDIHFFEASTANLFEDFHLFALNNIPTCLYYWYNAKSLGSRSLLLWGDDHGGVNLLWLLRPRAGVFEKPFGDGSGPQRIFMPDIKEHCKLLRYHAIPDVHEEAISQIQYMSEGDLLITASDSPKASVVIMDVHRKRKVYTWKIKKGVKCFDYCKSLNLLVTGGLDHVVQLWNQYVTDWPVATFQGHSTTVLSTVIHESQGHVFSYSKDSVLKVWDIFSQTCLQTLVLKFPCMQPGRTLEQGDSPLLLMQDPPHLLLVSCADYIGMLKPTHGGAEEEELATHRAPLRSALYSAYSHQVVTGCDDSSVAVWDVETGTKHLVISNAHGNEEITCMALDSSQNRLITAARNGTIKVWNIQNGHNMHQLEVVDEAEVTGLVVLRSRTLLAAGWNRKIVLYHFWEPGALYVTATCSWKGGQLHKEDILAVDYCPALGLLATASFDGEIIVWNTESQRVFLYLRETPRKRSHPPVDKLFFLQHRCTDGILKDSAVLISSEAGALHWWSVFGERQDFGFYYAPTKVDASVLGLAANLINTVLVSGDTEGFIQVWDISGYGLSPSTRGSLKTPPLLGTWQAHSSCVMSVEHLMFDSDAFILSGSADRSARLWTSEGKFVGTFGQEKRWDLKNPSTFIHPKGPWEEKKELRKRTTPTEPQVLFSSKDPARNMEGDTGEKGNLQKSSGQNTTACKVDLRAQLQEPQLSRVDHLRPSPSPSSQISWEDGVQSRLATPQLLTSTLDQRKCEDPFSRYVEDKLIKRIAGRKARRHIFGTINAKKCNPFGTICSPFQALTTSEMQRLTLPEDLPMTPRMLKQGQACTELHLGQLESEEVNPTTLQMFASPGKFWHYSHARQTALQSQAEDRGTACMSVVNGNGAETNDLKRAREKKWKGVVWSRHVTCAGFVKKDLCALPKTEGCAPATDERQMCLLRRLLAHPLYRAPEPGPSEPLLGGRDTLRYYRRKVARWNRRHKLYRQELNLTSPAALLQLKMEASWLQFHLGINRYGLYSRSSPAINQLLRDMQHFSMISADYSQDEKALLGACDCTQIVKPSGVHLKLVLRFQDFGKAMFKPMRQKREEETPEDLFYFVDLQRHNAEIAAFHLDRILDFRRVPPTVGRLVNVTKEILEVTKNEILQSVFFVSPASNVCFFAKCPYMCKTEYAVCGNPHLLEGSLSAFLPSLNLAPRLSIPNPWIRSYSFAGKEEWEVNPLYCNTVKEIYPYSSGSRLLNIIDMAVFDFLTGNMDRHHYEMFTKFGDDGFLLHLDNARGFGRHSHDELSILAPLAQCCVIKRTTLLRLQLLALPEYQLSDVMRESLLQDRLAPVLAEPHLLALDRRLQLILQAVRTCIDAHGEGSVVVNDTQTWERPTAESTARTR</sequence>
<dbReference type="SMART" id="SM00320">
    <property type="entry name" value="WD40"/>
    <property type="match status" value="10"/>
</dbReference>
<dbReference type="STRING" id="8496.A0A151N291"/>
<dbReference type="PANTHER" id="PTHR44324:SF3">
    <property type="entry name" value="WD REPEAT-CONTAINING PROTEIN 49-LIKE"/>
    <property type="match status" value="1"/>
</dbReference>
<dbReference type="PROSITE" id="PS00678">
    <property type="entry name" value="WD_REPEATS_1"/>
    <property type="match status" value="3"/>
</dbReference>
<dbReference type="SUPFAM" id="SSF50978">
    <property type="entry name" value="WD40 repeat-like"/>
    <property type="match status" value="2"/>
</dbReference>
<feature type="domain" description="FAM20 C-terminal" evidence="5">
    <location>
        <begin position="1388"/>
        <end position="1604"/>
    </location>
</feature>
<feature type="region of interest" description="Disordered" evidence="4">
    <location>
        <begin position="68"/>
        <end position="99"/>
    </location>
</feature>
<evidence type="ECO:0000313" key="7">
    <source>
        <dbReference type="Proteomes" id="UP000050525"/>
    </source>
</evidence>
<feature type="region of interest" description="Disordered" evidence="4">
    <location>
        <begin position="881"/>
        <end position="937"/>
    </location>
</feature>
<evidence type="ECO:0000256" key="3">
    <source>
        <dbReference type="PROSITE-ProRule" id="PRU00221"/>
    </source>
</evidence>
<dbReference type="Pfam" id="PF00400">
    <property type="entry name" value="WD40"/>
    <property type="match status" value="6"/>
</dbReference>
<dbReference type="PANTHER" id="PTHR44324">
    <property type="entry name" value="WD40 REPEAT DOMAIN 95"/>
    <property type="match status" value="1"/>
</dbReference>
<dbReference type="InterPro" id="IPR011992">
    <property type="entry name" value="EF-hand-dom_pair"/>
</dbReference>
<dbReference type="PROSITE" id="PS50082">
    <property type="entry name" value="WD_REPEATS_2"/>
    <property type="match status" value="4"/>
</dbReference>
<dbReference type="GO" id="GO:0016301">
    <property type="term" value="F:kinase activity"/>
    <property type="evidence" value="ECO:0007669"/>
    <property type="project" value="UniProtKB-KW"/>
</dbReference>
<dbReference type="PROSITE" id="PS50294">
    <property type="entry name" value="WD_REPEATS_REGION"/>
    <property type="match status" value="3"/>
</dbReference>
<feature type="repeat" description="WD" evidence="3">
    <location>
        <begin position="671"/>
        <end position="712"/>
    </location>
</feature>
<dbReference type="Proteomes" id="UP000050525">
    <property type="component" value="Unassembled WGS sequence"/>
</dbReference>
<feature type="repeat" description="WD" evidence="3">
    <location>
        <begin position="579"/>
        <end position="620"/>
    </location>
</feature>
<dbReference type="SUPFAM" id="SSF47473">
    <property type="entry name" value="EF-hand"/>
    <property type="match status" value="1"/>
</dbReference>
<feature type="compositionally biased region" description="Basic and acidic residues" evidence="4">
    <location>
        <begin position="914"/>
        <end position="925"/>
    </location>
</feature>